<dbReference type="Proteomes" id="UP000740883">
    <property type="component" value="Unassembled WGS sequence"/>
</dbReference>
<name>A0A9P6H1V9_9MICR</name>
<sequence>MRNILFYVLFALGNPCFYDSSLSLIIETSLIDSIISLYKPINRISIDNNDYTGAQHPVVFVIFYPLYKRIHLCIDEKSRKLETFVYYNDKINDVLSTNEDLEKFAFWGSKQIETTLNNLQSDMKFDICFTIRRNEDKKDSKYTDDNVIEFFSKKIVDILKSGLSQINDVKYHSEYLETYIATKNNLMNNNLKTEFISFKVENYKFGIFVQDNFYKKVEKKIYEIIRDIENRNARYIETTYLKNIDVIHNSDNDNDLFILTVFNSIKGGFVRCKQTEVQKQILIRIIKYLDNKKDLHLFINDFFKDESASSQYLEKLKVGIADFEIEKKKELEKIGACGVKYFEIEKKLLFYINVLSGNRHDLISYKFIGKILFFFSLNIETLIKIVSSGDRNPNKENLTLREYIYTEALKYWTQWLKNFFKCINLKNKSTKKLNMPTEITIFKYLNQKCVTFAAKYNSPYHFISRALYNKAKQYYSQPSSIKS</sequence>
<accession>A0A9P6H1V9</accession>
<gene>
    <name evidence="1" type="ORF">NGRA_0510</name>
</gene>
<evidence type="ECO:0000313" key="1">
    <source>
        <dbReference type="EMBL" id="KAF9764512.1"/>
    </source>
</evidence>
<proteinExistence type="predicted"/>
<organism evidence="1 2">
    <name type="scientific">Nosema granulosis</name>
    <dbReference type="NCBI Taxonomy" id="83296"/>
    <lineage>
        <taxon>Eukaryota</taxon>
        <taxon>Fungi</taxon>
        <taxon>Fungi incertae sedis</taxon>
        <taxon>Microsporidia</taxon>
        <taxon>Nosematidae</taxon>
        <taxon>Nosema</taxon>
    </lineage>
</organism>
<comment type="caution">
    <text evidence="1">The sequence shown here is derived from an EMBL/GenBank/DDBJ whole genome shotgun (WGS) entry which is preliminary data.</text>
</comment>
<keyword evidence="2" id="KW-1185">Reference proteome</keyword>
<protein>
    <submittedName>
        <fullName evidence="1">Uncharacterized protein</fullName>
    </submittedName>
</protein>
<dbReference type="EMBL" id="SBJO01000019">
    <property type="protein sequence ID" value="KAF9764512.1"/>
    <property type="molecule type" value="Genomic_DNA"/>
</dbReference>
<reference evidence="1 2" key="1">
    <citation type="journal article" date="2020" name="Genome Biol. Evol.">
        <title>Comparative genomics of strictly vertically transmitted, feminizing microsporidia endosymbionts of amphipod crustaceans.</title>
        <authorList>
            <person name="Cormier A."/>
            <person name="Chebbi M.A."/>
            <person name="Giraud I."/>
            <person name="Wattier R."/>
            <person name="Teixeira M."/>
            <person name="Gilbert C."/>
            <person name="Rigaud T."/>
            <person name="Cordaux R."/>
        </authorList>
    </citation>
    <scope>NUCLEOTIDE SEQUENCE [LARGE SCALE GENOMIC DNA]</scope>
    <source>
        <strain evidence="1 2">Ou3-Ou53</strain>
    </source>
</reference>
<dbReference type="AlphaFoldDB" id="A0A9P6H1V9"/>
<evidence type="ECO:0000313" key="2">
    <source>
        <dbReference type="Proteomes" id="UP000740883"/>
    </source>
</evidence>